<dbReference type="SMART" id="SM00448">
    <property type="entry name" value="REC"/>
    <property type="match status" value="1"/>
</dbReference>
<name>A0A1X7IYZ1_9BACT</name>
<dbReference type="EMBL" id="FXAW01000002">
    <property type="protein sequence ID" value="SMG20081.1"/>
    <property type="molecule type" value="Genomic_DNA"/>
</dbReference>
<dbReference type="GO" id="GO:0000160">
    <property type="term" value="P:phosphorelay signal transduction system"/>
    <property type="evidence" value="ECO:0007669"/>
    <property type="project" value="InterPro"/>
</dbReference>
<evidence type="ECO:0000313" key="4">
    <source>
        <dbReference type="Proteomes" id="UP000193804"/>
    </source>
</evidence>
<feature type="modified residue" description="4-aspartylphosphate" evidence="1">
    <location>
        <position position="59"/>
    </location>
</feature>
<dbReference type="Proteomes" id="UP000193804">
    <property type="component" value="Unassembled WGS sequence"/>
</dbReference>
<dbReference type="AlphaFoldDB" id="A0A1X7IYZ1"/>
<dbReference type="RefSeq" id="WP_085516053.1">
    <property type="nucleotide sequence ID" value="NZ_FXAW01000002.1"/>
</dbReference>
<dbReference type="PANTHER" id="PTHR44520">
    <property type="entry name" value="RESPONSE REGULATOR RCP1-RELATED"/>
    <property type="match status" value="1"/>
</dbReference>
<dbReference type="Gene3D" id="3.40.50.2300">
    <property type="match status" value="1"/>
</dbReference>
<dbReference type="SUPFAM" id="SSF52172">
    <property type="entry name" value="CheY-like"/>
    <property type="match status" value="1"/>
</dbReference>
<dbReference type="PROSITE" id="PS50110">
    <property type="entry name" value="RESPONSE_REGULATORY"/>
    <property type="match status" value="1"/>
</dbReference>
<dbReference type="STRING" id="1028.SAMN05661096_01072"/>
<reference evidence="4" key="1">
    <citation type="submission" date="2017-04" db="EMBL/GenBank/DDBJ databases">
        <authorList>
            <person name="Varghese N."/>
            <person name="Submissions S."/>
        </authorList>
    </citation>
    <scope>NUCLEOTIDE SEQUENCE [LARGE SCALE GENOMIC DNA]</scope>
    <source>
        <strain evidence="4">DSM 4125</strain>
    </source>
</reference>
<gene>
    <name evidence="3" type="ORF">SAMN05661096_01072</name>
</gene>
<keyword evidence="1" id="KW-0597">Phosphoprotein</keyword>
<dbReference type="PANTHER" id="PTHR44520:SF2">
    <property type="entry name" value="RESPONSE REGULATOR RCP1"/>
    <property type="match status" value="1"/>
</dbReference>
<protein>
    <submittedName>
        <fullName evidence="3">CheY chemotaxis protein or a CheY-like REC (Receiver) domain</fullName>
    </submittedName>
</protein>
<evidence type="ECO:0000259" key="2">
    <source>
        <dbReference type="PROSITE" id="PS50110"/>
    </source>
</evidence>
<accession>A0A1X7IYZ1</accession>
<dbReference type="Pfam" id="PF00072">
    <property type="entry name" value="Response_reg"/>
    <property type="match status" value="1"/>
</dbReference>
<feature type="domain" description="Response regulatory" evidence="2">
    <location>
        <begin position="4"/>
        <end position="127"/>
    </location>
</feature>
<dbReference type="InterPro" id="IPR052893">
    <property type="entry name" value="TCS_response_regulator"/>
</dbReference>
<dbReference type="OrthoDB" id="673128at2"/>
<organism evidence="3 4">
    <name type="scientific">Marivirga sericea</name>
    <dbReference type="NCBI Taxonomy" id="1028"/>
    <lineage>
        <taxon>Bacteria</taxon>
        <taxon>Pseudomonadati</taxon>
        <taxon>Bacteroidota</taxon>
        <taxon>Cytophagia</taxon>
        <taxon>Cytophagales</taxon>
        <taxon>Marivirgaceae</taxon>
        <taxon>Marivirga</taxon>
    </lineage>
</organism>
<keyword evidence="4" id="KW-1185">Reference proteome</keyword>
<proteinExistence type="predicted"/>
<evidence type="ECO:0000313" key="3">
    <source>
        <dbReference type="EMBL" id="SMG20081.1"/>
    </source>
</evidence>
<sequence length="128" mass="14772">MNIKTLVIDDDEISVMLTDLMIRDSPLASEIITFSDGVYAIEYLKNKYNVDTQYVIILDINMPLMNGWEFLERIKSFVSTKNTYVFMLSSSSDEADIKKSSKFRLVEGYFMKPLQKEHLKQIAAIVKS</sequence>
<evidence type="ECO:0000256" key="1">
    <source>
        <dbReference type="PROSITE-ProRule" id="PRU00169"/>
    </source>
</evidence>
<dbReference type="InterPro" id="IPR001789">
    <property type="entry name" value="Sig_transdc_resp-reg_receiver"/>
</dbReference>
<dbReference type="InterPro" id="IPR011006">
    <property type="entry name" value="CheY-like_superfamily"/>
</dbReference>